<dbReference type="Gene3D" id="1.10.10.60">
    <property type="entry name" value="Homeodomain-like"/>
    <property type="match status" value="2"/>
</dbReference>
<dbReference type="OrthoDB" id="3186094at2"/>
<dbReference type="PROSITE" id="PS00041">
    <property type="entry name" value="HTH_ARAC_FAMILY_1"/>
    <property type="match status" value="1"/>
</dbReference>
<organism evidence="5 6">
    <name type="scientific">Thermobaculum terrenum (strain ATCC BAA-798 / CCMEE 7001 / YNP1)</name>
    <dbReference type="NCBI Taxonomy" id="525904"/>
    <lineage>
        <taxon>Bacteria</taxon>
        <taxon>Bacillati</taxon>
        <taxon>Chloroflexota</taxon>
        <taxon>Chloroflexia</taxon>
        <taxon>Candidatus Thermobaculales</taxon>
        <taxon>Candidatus Thermobaculaceae</taxon>
        <taxon>Thermobaculum</taxon>
    </lineage>
</organism>
<dbReference type="GO" id="GO:0003700">
    <property type="term" value="F:DNA-binding transcription factor activity"/>
    <property type="evidence" value="ECO:0007669"/>
    <property type="project" value="InterPro"/>
</dbReference>
<accession>D1CGI0</accession>
<dbReference type="RefSeq" id="WP_012875882.1">
    <property type="nucleotide sequence ID" value="NC_013526.1"/>
</dbReference>
<evidence type="ECO:0000313" key="5">
    <source>
        <dbReference type="EMBL" id="ACZ42851.1"/>
    </source>
</evidence>
<evidence type="ECO:0000259" key="4">
    <source>
        <dbReference type="PROSITE" id="PS01124"/>
    </source>
</evidence>
<reference evidence="6" key="1">
    <citation type="journal article" date="2010" name="Stand. Genomic Sci.">
        <title>Complete genome sequence of 'Thermobaculum terrenum' type strain (YNP1).</title>
        <authorList>
            <person name="Kiss H."/>
            <person name="Cleland D."/>
            <person name="Lapidus A."/>
            <person name="Lucas S."/>
            <person name="Glavina Del Rio T."/>
            <person name="Nolan M."/>
            <person name="Tice H."/>
            <person name="Han C."/>
            <person name="Goodwin L."/>
            <person name="Pitluck S."/>
            <person name="Liolios K."/>
            <person name="Ivanova N."/>
            <person name="Mavromatis K."/>
            <person name="Ovchinnikova G."/>
            <person name="Pati A."/>
            <person name="Chen A."/>
            <person name="Palaniappan K."/>
            <person name="Land M."/>
            <person name="Hauser L."/>
            <person name="Chang Y."/>
            <person name="Jeffries C."/>
            <person name="Lu M."/>
            <person name="Brettin T."/>
            <person name="Detter J."/>
            <person name="Goker M."/>
            <person name="Tindall B."/>
            <person name="Beck B."/>
            <person name="McDermott T."/>
            <person name="Woyke T."/>
            <person name="Bristow J."/>
            <person name="Eisen J."/>
            <person name="Markowitz V."/>
            <person name="Hugenholtz P."/>
            <person name="Kyrpides N."/>
            <person name="Klenk H."/>
            <person name="Cheng J."/>
        </authorList>
    </citation>
    <scope>NUCLEOTIDE SEQUENCE [LARGE SCALE GENOMIC DNA]</scope>
    <source>
        <strain evidence="6">ATCC BAA-798 / YNP1</strain>
    </source>
</reference>
<keyword evidence="6" id="KW-1185">Reference proteome</keyword>
<keyword evidence="1" id="KW-0805">Transcription regulation</keyword>
<dbReference type="PANTHER" id="PTHR43280:SF2">
    <property type="entry name" value="HTH-TYPE TRANSCRIPTIONAL REGULATOR EXSA"/>
    <property type="match status" value="1"/>
</dbReference>
<dbReference type="Pfam" id="PF12833">
    <property type="entry name" value="HTH_18"/>
    <property type="match status" value="1"/>
</dbReference>
<dbReference type="PANTHER" id="PTHR43280">
    <property type="entry name" value="ARAC-FAMILY TRANSCRIPTIONAL REGULATOR"/>
    <property type="match status" value="1"/>
</dbReference>
<name>D1CGI0_THET1</name>
<gene>
    <name evidence="5" type="ordered locus">Tter_1945</name>
</gene>
<dbReference type="EMBL" id="CP001826">
    <property type="protein sequence ID" value="ACZ42851.1"/>
    <property type="molecule type" value="Genomic_DNA"/>
</dbReference>
<dbReference type="GO" id="GO:0043565">
    <property type="term" value="F:sequence-specific DNA binding"/>
    <property type="evidence" value="ECO:0007669"/>
    <property type="project" value="InterPro"/>
</dbReference>
<keyword evidence="2" id="KW-0238">DNA-binding</keyword>
<dbReference type="eggNOG" id="COG2207">
    <property type="taxonomic scope" value="Bacteria"/>
</dbReference>
<dbReference type="InterPro" id="IPR037923">
    <property type="entry name" value="HTH-like"/>
</dbReference>
<dbReference type="InterPro" id="IPR009057">
    <property type="entry name" value="Homeodomain-like_sf"/>
</dbReference>
<evidence type="ECO:0000256" key="3">
    <source>
        <dbReference type="ARBA" id="ARBA00023163"/>
    </source>
</evidence>
<dbReference type="InterPro" id="IPR020449">
    <property type="entry name" value="Tscrpt_reg_AraC-type_HTH"/>
</dbReference>
<dbReference type="AlphaFoldDB" id="D1CGI0"/>
<dbReference type="KEGG" id="ttr:Tter_1945"/>
<dbReference type="InterPro" id="IPR018062">
    <property type="entry name" value="HTH_AraC-typ_CS"/>
</dbReference>
<dbReference type="Proteomes" id="UP000000323">
    <property type="component" value="Chromosome 2"/>
</dbReference>
<evidence type="ECO:0000313" key="6">
    <source>
        <dbReference type="Proteomes" id="UP000000323"/>
    </source>
</evidence>
<dbReference type="SUPFAM" id="SSF51215">
    <property type="entry name" value="Regulatory protein AraC"/>
    <property type="match status" value="1"/>
</dbReference>
<evidence type="ECO:0000256" key="2">
    <source>
        <dbReference type="ARBA" id="ARBA00023125"/>
    </source>
</evidence>
<sequence length="278" mass="31777">MPLQVSLPTAYGVASYPPGATFGPRRLKDFEFVWIMNGSAEYECLELGRFHLPEGAVLLCRRGMMDLFRFDREVRTRHAYFHFDIREFPHYWPPVDVWPWVYEAQSAGVLVPLFGHVLACMEQGNEGQAELAITLMLESYIGGETDILWVSKPNLPEPVELARRYITARLDEDPSAEISLEDMAAHAGVSPEYLCRLFRSYTGLSPLGTVRICRLDRAAMLLLRSNYTITQISRIYGFSSPFHFSQRFKELYGKSPSQLRKESQLGQVQFAPILPEML</sequence>
<dbReference type="SMART" id="SM00342">
    <property type="entry name" value="HTH_ARAC"/>
    <property type="match status" value="1"/>
</dbReference>
<feature type="domain" description="HTH araC/xylS-type" evidence="4">
    <location>
        <begin position="160"/>
        <end position="262"/>
    </location>
</feature>
<dbReference type="STRING" id="525904.Tter_1945"/>
<dbReference type="SUPFAM" id="SSF46689">
    <property type="entry name" value="Homeodomain-like"/>
    <property type="match status" value="2"/>
</dbReference>
<dbReference type="PROSITE" id="PS01124">
    <property type="entry name" value="HTH_ARAC_FAMILY_2"/>
    <property type="match status" value="1"/>
</dbReference>
<dbReference type="InterPro" id="IPR018060">
    <property type="entry name" value="HTH_AraC"/>
</dbReference>
<dbReference type="HOGENOM" id="CLU_000445_88_6_0"/>
<evidence type="ECO:0000256" key="1">
    <source>
        <dbReference type="ARBA" id="ARBA00023015"/>
    </source>
</evidence>
<dbReference type="PRINTS" id="PR00032">
    <property type="entry name" value="HTHARAC"/>
</dbReference>
<protein>
    <submittedName>
        <fullName evidence="5">Transcriptional regulator, AraC family</fullName>
    </submittedName>
</protein>
<proteinExistence type="predicted"/>
<keyword evidence="3" id="KW-0804">Transcription</keyword>